<dbReference type="Proteomes" id="UP000887574">
    <property type="component" value="Unplaced"/>
</dbReference>
<dbReference type="AlphaFoldDB" id="A0A915DQ70"/>
<name>A0A915DQ70_9BILA</name>
<accession>A0A915DQ70</accession>
<protein>
    <submittedName>
        <fullName evidence="2">Uncharacterized protein</fullName>
    </submittedName>
</protein>
<dbReference type="WBParaSite" id="jg21960.2">
    <property type="protein sequence ID" value="jg21960.2"/>
    <property type="gene ID" value="jg21960"/>
</dbReference>
<sequence>MGDGSFAYPLRHKDQLLVQKLNTTKSKEHISCDTNQTESIVRIFWIMQKSLYVPVDVIITCKEFETRSEKSNSIRSFINEFETLEPPSNLLKKNSTFCYDRLKRRVSLLYGSKTCELEQLVFIQDTKDPLSFSSRSNNYAHIRLFYDQFDSQLNSTGFFDQFYQSKEPVRDLGCNNKYLADQSNFCLVQSETKNDGRKTEFLYRLHCCCEDPLKCLKHADSRRQMLCLYDVRNYTLIGNNIMQNTMIFNKTMSANQVNMSENCYATILLQRDMNKDKYVNISVHYGQQCRLKTKGSSCGLLVDAVPEILSGSLRRFCCRTTIINDSLNVAEQQRELANTINNFLFESRKYAYLNISSALAIGKNFKQASVAIKQYSSCAYSQYQPRNMSKGNRICFFAYNGSVINAYIGLNYVFEDPLDWITFNTQMIIPFTQGCFVNGGCFRENTSQNDCDNAEHVLWMCYCHVPVPYCDYKLHQNLDRISNNQSINSFLGGLAELAYSVLVPYCLDASENETPTVKASFTEIYCFVSLRIEIYKHGFLTIGTSKLYKCRGTKKTCFYNTEKDIYFCCCRASLLPLTKGLPAASLICNQQQIALEYKASQDYINPSDLSNDFDKRSLCLLKDSATNYKMWALPFYGLTVQILCYFSVLTTEIDKPEEIYTYYYDERKKHLNNGVFSVLCQQNIGSRRNIQVDVLADWSTINI</sequence>
<proteinExistence type="predicted"/>
<evidence type="ECO:0000313" key="1">
    <source>
        <dbReference type="Proteomes" id="UP000887574"/>
    </source>
</evidence>
<organism evidence="1 2">
    <name type="scientific">Ditylenchus dipsaci</name>
    <dbReference type="NCBI Taxonomy" id="166011"/>
    <lineage>
        <taxon>Eukaryota</taxon>
        <taxon>Metazoa</taxon>
        <taxon>Ecdysozoa</taxon>
        <taxon>Nematoda</taxon>
        <taxon>Chromadorea</taxon>
        <taxon>Rhabditida</taxon>
        <taxon>Tylenchina</taxon>
        <taxon>Tylenchomorpha</taxon>
        <taxon>Sphaerularioidea</taxon>
        <taxon>Anguinidae</taxon>
        <taxon>Anguininae</taxon>
        <taxon>Ditylenchus</taxon>
    </lineage>
</organism>
<evidence type="ECO:0000313" key="2">
    <source>
        <dbReference type="WBParaSite" id="jg21960.2"/>
    </source>
</evidence>
<keyword evidence="1" id="KW-1185">Reference proteome</keyword>
<reference evidence="2" key="1">
    <citation type="submission" date="2022-11" db="UniProtKB">
        <authorList>
            <consortium name="WormBaseParasite"/>
        </authorList>
    </citation>
    <scope>IDENTIFICATION</scope>
</reference>